<accession>A0ABU9M293</accession>
<organism evidence="1 2">
    <name type="scientific">Hymenobacter segetis</name>
    <dbReference type="NCBI Taxonomy" id="2025509"/>
    <lineage>
        <taxon>Bacteria</taxon>
        <taxon>Pseudomonadati</taxon>
        <taxon>Bacteroidota</taxon>
        <taxon>Cytophagia</taxon>
        <taxon>Cytophagales</taxon>
        <taxon>Hymenobacteraceae</taxon>
        <taxon>Hymenobacter</taxon>
    </lineage>
</organism>
<dbReference type="InterPro" id="IPR013783">
    <property type="entry name" value="Ig-like_fold"/>
</dbReference>
<dbReference type="EMBL" id="JBCEVZ010000106">
    <property type="protein sequence ID" value="MEL5996895.1"/>
    <property type="molecule type" value="Genomic_DNA"/>
</dbReference>
<evidence type="ECO:0000313" key="2">
    <source>
        <dbReference type="Proteomes" id="UP001479606"/>
    </source>
</evidence>
<gene>
    <name evidence="1" type="ORF">AAFH49_21975</name>
</gene>
<name>A0ABU9M293_9BACT</name>
<evidence type="ECO:0000313" key="1">
    <source>
        <dbReference type="EMBL" id="MEL5996895.1"/>
    </source>
</evidence>
<proteinExistence type="predicted"/>
<keyword evidence="2" id="KW-1185">Reference proteome</keyword>
<dbReference type="SUPFAM" id="SSF49265">
    <property type="entry name" value="Fibronectin type III"/>
    <property type="match status" value="1"/>
</dbReference>
<dbReference type="Proteomes" id="UP001479606">
    <property type="component" value="Unassembled WGS sequence"/>
</dbReference>
<dbReference type="Gene3D" id="2.60.40.10">
    <property type="entry name" value="Immunoglobulins"/>
    <property type="match status" value="1"/>
</dbReference>
<sequence length="118" mass="12424">MGPQNYFRPNQLITQAALPLASQNTAPVALAKIDGVAVTQGDEKGHVDVAWHGSSRAKSYVVRYGLGGGPDKLTETKVVTKSRLSLYGLASGQEGWLSVYAVGAEDGPPSAPVRFMVP</sequence>
<evidence type="ECO:0008006" key="3">
    <source>
        <dbReference type="Google" id="ProtNLM"/>
    </source>
</evidence>
<comment type="caution">
    <text evidence="1">The sequence shown here is derived from an EMBL/GenBank/DDBJ whole genome shotgun (WGS) entry which is preliminary data.</text>
</comment>
<dbReference type="RefSeq" id="WP_342301593.1">
    <property type="nucleotide sequence ID" value="NZ_JBCEVZ010000106.1"/>
</dbReference>
<protein>
    <recommendedName>
        <fullName evidence="3">Fibronectin type-III domain-containing protein</fullName>
    </recommendedName>
</protein>
<dbReference type="InterPro" id="IPR036116">
    <property type="entry name" value="FN3_sf"/>
</dbReference>
<reference evidence="1 2" key="1">
    <citation type="journal article" date="2018" name="Arch. Microbiol.">
        <title>Hymenobacter segetis sp. nov., isolated from soil.</title>
        <authorList>
            <person name="Ten L.N."/>
            <person name="Lim S.J."/>
            <person name="Kim B.O."/>
            <person name="Kang I.K."/>
            <person name="Jung H.Y."/>
        </authorList>
    </citation>
    <scope>NUCLEOTIDE SEQUENCE [LARGE SCALE GENOMIC DNA]</scope>
    <source>
        <strain evidence="1 2">S7-3-11</strain>
    </source>
</reference>